<dbReference type="Proteomes" id="UP000584642">
    <property type="component" value="Unassembled WGS sequence"/>
</dbReference>
<evidence type="ECO:0000256" key="1">
    <source>
        <dbReference type="SAM" id="SignalP"/>
    </source>
</evidence>
<proteinExistence type="predicted"/>
<feature type="chain" id="PRO_5046718558" description="DUF2155 domain-containing protein" evidence="1">
    <location>
        <begin position="24"/>
        <end position="117"/>
    </location>
</feature>
<reference evidence="2 3" key="1">
    <citation type="submission" date="2020-05" db="EMBL/GenBank/DDBJ databases">
        <title>Azospirillum oleiclasticum sp. nov, a nitrogen-fixing and heavy crude oil-emulsifying bacterium isolated from the crude oil of Yumen Oilfield.</title>
        <authorList>
            <person name="Wu D."/>
            <person name="Cai M."/>
            <person name="Zhang X."/>
        </authorList>
    </citation>
    <scope>NUCLEOTIDE SEQUENCE [LARGE SCALE GENOMIC DNA]</scope>
    <source>
        <strain evidence="2 3">ROY-1-1-2</strain>
    </source>
</reference>
<evidence type="ECO:0000313" key="3">
    <source>
        <dbReference type="Proteomes" id="UP000584642"/>
    </source>
</evidence>
<evidence type="ECO:0000313" key="2">
    <source>
        <dbReference type="EMBL" id="NYZ19553.1"/>
    </source>
</evidence>
<feature type="signal peptide" evidence="1">
    <location>
        <begin position="1"/>
        <end position="23"/>
    </location>
</feature>
<protein>
    <recommendedName>
        <fullName evidence="4">DUF2155 domain-containing protein</fullName>
    </recommendedName>
</protein>
<sequence length="117" mass="12589">MSGRYAAAAACILALVAAPAAWAAGKINNDPESRRLATECLLKAAEKLPKISGLSIVGDALDQHGDLFVGSFFVNAVHRQVYFDFQCLAAQVTITDLQGKATSAKRIDKLWMDLRIP</sequence>
<keyword evidence="3" id="KW-1185">Reference proteome</keyword>
<organism evidence="2 3">
    <name type="scientific">Azospirillum oleiclasticum</name>
    <dbReference type="NCBI Taxonomy" id="2735135"/>
    <lineage>
        <taxon>Bacteria</taxon>
        <taxon>Pseudomonadati</taxon>
        <taxon>Pseudomonadota</taxon>
        <taxon>Alphaproteobacteria</taxon>
        <taxon>Rhodospirillales</taxon>
        <taxon>Azospirillaceae</taxon>
        <taxon>Azospirillum</taxon>
    </lineage>
</organism>
<accession>A0ABX2T8M8</accession>
<comment type="caution">
    <text evidence="2">The sequence shown here is derived from an EMBL/GenBank/DDBJ whole genome shotgun (WGS) entry which is preliminary data.</text>
</comment>
<dbReference type="EMBL" id="JABFDB010000003">
    <property type="protein sequence ID" value="NYZ19553.1"/>
    <property type="molecule type" value="Genomic_DNA"/>
</dbReference>
<keyword evidence="1" id="KW-0732">Signal</keyword>
<dbReference type="RefSeq" id="WP_180281331.1">
    <property type="nucleotide sequence ID" value="NZ_JABFDB010000003.1"/>
</dbReference>
<evidence type="ECO:0008006" key="4">
    <source>
        <dbReference type="Google" id="ProtNLM"/>
    </source>
</evidence>
<gene>
    <name evidence="2" type="ORF">HND93_07505</name>
</gene>
<name>A0ABX2T8M8_9PROT</name>